<evidence type="ECO:0000256" key="1">
    <source>
        <dbReference type="ARBA" id="ARBA00004613"/>
    </source>
</evidence>
<dbReference type="Pfam" id="PF00711">
    <property type="entry name" value="Defensin_beta"/>
    <property type="match status" value="1"/>
</dbReference>
<keyword evidence="6" id="KW-0044">Antibiotic</keyword>
<dbReference type="Pfam" id="PF05324">
    <property type="entry name" value="Sperm_Ag_HE2"/>
    <property type="match status" value="1"/>
</dbReference>
<dbReference type="GO" id="GO:0061844">
    <property type="term" value="P:antimicrobial humoral immune response mediated by antimicrobial peptide"/>
    <property type="evidence" value="ECO:0007669"/>
    <property type="project" value="TreeGrafter"/>
</dbReference>
<comment type="function">
    <text evidence="7">Has antimicrobial activity against E.coli. Plays a role in the defense response in the male reproductive tract, contributing to sperm maturation, storage and protection.</text>
</comment>
<feature type="region of interest" description="Disordered" evidence="8">
    <location>
        <begin position="86"/>
        <end position="120"/>
    </location>
</feature>
<keyword evidence="5" id="KW-0211">Defensin</keyword>
<keyword evidence="2" id="KW-0964">Secreted</keyword>
<evidence type="ECO:0000256" key="4">
    <source>
        <dbReference type="ARBA" id="ARBA00022729"/>
    </source>
</evidence>
<comment type="subcellular location">
    <subcellularLocation>
        <location evidence="1">Secreted</location>
    </subcellularLocation>
</comment>
<dbReference type="InterPro" id="IPR001855">
    <property type="entry name" value="Defensin_beta-like"/>
</dbReference>
<evidence type="ECO:0000256" key="6">
    <source>
        <dbReference type="ARBA" id="ARBA00023022"/>
    </source>
</evidence>
<evidence type="ECO:0000256" key="2">
    <source>
        <dbReference type="ARBA" id="ARBA00022525"/>
    </source>
</evidence>
<dbReference type="Proteomes" id="UP000504640">
    <property type="component" value="Unplaced"/>
</dbReference>
<evidence type="ECO:0000256" key="3">
    <source>
        <dbReference type="ARBA" id="ARBA00022529"/>
    </source>
</evidence>
<dbReference type="InterPro" id="IPR007988">
    <property type="entry name" value="Sperm_Ag_11A_B"/>
</dbReference>
<protein>
    <submittedName>
        <fullName evidence="11">Uncharacterized protein LOC116545953 isoform X1</fullName>
    </submittedName>
</protein>
<organism evidence="10 11">
    <name type="scientific">Sapajus apella</name>
    <name type="common">Brown-capped capuchin</name>
    <name type="synonym">Cebus apella</name>
    <dbReference type="NCBI Taxonomy" id="9515"/>
    <lineage>
        <taxon>Eukaryota</taxon>
        <taxon>Metazoa</taxon>
        <taxon>Chordata</taxon>
        <taxon>Craniata</taxon>
        <taxon>Vertebrata</taxon>
        <taxon>Euteleostomi</taxon>
        <taxon>Mammalia</taxon>
        <taxon>Eutheria</taxon>
        <taxon>Euarchontoglires</taxon>
        <taxon>Primates</taxon>
        <taxon>Haplorrhini</taxon>
        <taxon>Platyrrhini</taxon>
        <taxon>Cebidae</taxon>
        <taxon>Cebinae</taxon>
        <taxon>Sapajus</taxon>
    </lineage>
</organism>
<evidence type="ECO:0000256" key="5">
    <source>
        <dbReference type="ARBA" id="ARBA00022940"/>
    </source>
</evidence>
<evidence type="ECO:0000313" key="11">
    <source>
        <dbReference type="RefSeq" id="XP_032128242.1"/>
    </source>
</evidence>
<keyword evidence="3" id="KW-0929">Antimicrobial</keyword>
<proteinExistence type="predicted"/>
<dbReference type="GeneID" id="116545953"/>
<evidence type="ECO:0000256" key="7">
    <source>
        <dbReference type="ARBA" id="ARBA00045473"/>
    </source>
</evidence>
<keyword evidence="10" id="KW-1185">Reference proteome</keyword>
<dbReference type="GO" id="GO:0005576">
    <property type="term" value="C:extracellular region"/>
    <property type="evidence" value="ECO:0007669"/>
    <property type="project" value="UniProtKB-SubCell"/>
</dbReference>
<feature type="region of interest" description="Disordered" evidence="8">
    <location>
        <begin position="1"/>
        <end position="31"/>
    </location>
</feature>
<name>A0A6J3HEC8_SAPAP</name>
<evidence type="ECO:0000259" key="9">
    <source>
        <dbReference type="Pfam" id="PF00711"/>
    </source>
</evidence>
<dbReference type="AlphaFoldDB" id="A0A6J3HEC8"/>
<accession>A0A6J3HEC8</accession>
<reference evidence="11" key="1">
    <citation type="submission" date="2025-08" db="UniProtKB">
        <authorList>
            <consortium name="RefSeq"/>
        </authorList>
    </citation>
    <scope>IDENTIFICATION</scope>
    <source>
        <tissue evidence="11">Blood</tissue>
    </source>
</reference>
<dbReference type="PANTHER" id="PTHR14081">
    <property type="entry name" value="SPERM-ASSOCIATED ANTIGEN 11A-RELATED-RELATED"/>
    <property type="match status" value="1"/>
</dbReference>
<sequence length="182" mass="19836">MCPLRMGSHSGTQLFPRSGPTHPAPLRKRSPAACPPTLGAFWLAVQLADMRQRLLLSFASLLLVALLFPGSSQARYADHLATAAPRELGEGAPGQGRNGSQLSHHPMKRELLPPRTPPYQADVPPGIRNTICLMQQGTCRLFFCHSGEKKRDICSDPWNRCCVSNTAEEEKEKPGKDGISGI</sequence>
<feature type="domain" description="Beta-defensin-like" evidence="9">
    <location>
        <begin position="130"/>
        <end position="162"/>
    </location>
</feature>
<gene>
    <name evidence="11" type="primary">LOC116545953</name>
</gene>
<evidence type="ECO:0000313" key="10">
    <source>
        <dbReference type="Proteomes" id="UP000504640"/>
    </source>
</evidence>
<evidence type="ECO:0000256" key="8">
    <source>
        <dbReference type="SAM" id="MobiDB-lite"/>
    </source>
</evidence>
<keyword evidence="4" id="KW-0732">Signal</keyword>
<dbReference type="GO" id="GO:0042742">
    <property type="term" value="P:defense response to bacterium"/>
    <property type="evidence" value="ECO:0007669"/>
    <property type="project" value="UniProtKB-KW"/>
</dbReference>
<dbReference type="RefSeq" id="XP_032128242.1">
    <property type="nucleotide sequence ID" value="XM_032272351.1"/>
</dbReference>